<feature type="compositionally biased region" description="Low complexity" evidence="1">
    <location>
        <begin position="261"/>
        <end position="274"/>
    </location>
</feature>
<accession>A0A369UXZ4</accession>
<dbReference type="EMBL" id="QQBH01000041">
    <property type="protein sequence ID" value="RDD84460.1"/>
    <property type="molecule type" value="Genomic_DNA"/>
</dbReference>
<dbReference type="InterPro" id="IPR001387">
    <property type="entry name" value="Cro/C1-type_HTH"/>
</dbReference>
<feature type="transmembrane region" description="Helical" evidence="2">
    <location>
        <begin position="183"/>
        <end position="203"/>
    </location>
</feature>
<organism evidence="3 4">
    <name type="scientific">Streptomyces parvulus</name>
    <dbReference type="NCBI Taxonomy" id="146923"/>
    <lineage>
        <taxon>Bacteria</taxon>
        <taxon>Bacillati</taxon>
        <taxon>Actinomycetota</taxon>
        <taxon>Actinomycetes</taxon>
        <taxon>Kitasatosporales</taxon>
        <taxon>Streptomycetaceae</taxon>
        <taxon>Streptomyces</taxon>
    </lineage>
</organism>
<feature type="compositionally biased region" description="Low complexity" evidence="1">
    <location>
        <begin position="210"/>
        <end position="236"/>
    </location>
</feature>
<feature type="region of interest" description="Disordered" evidence="1">
    <location>
        <begin position="210"/>
        <end position="278"/>
    </location>
</feature>
<feature type="region of interest" description="Disordered" evidence="1">
    <location>
        <begin position="1"/>
        <end position="29"/>
    </location>
</feature>
<evidence type="ECO:0000313" key="4">
    <source>
        <dbReference type="Proteomes" id="UP000253742"/>
    </source>
</evidence>
<feature type="compositionally biased region" description="Acidic residues" evidence="1">
    <location>
        <begin position="14"/>
        <end position="29"/>
    </location>
</feature>
<feature type="region of interest" description="Disordered" evidence="1">
    <location>
        <begin position="133"/>
        <end position="173"/>
    </location>
</feature>
<dbReference type="AlphaFoldDB" id="A0A369UXZ4"/>
<dbReference type="CDD" id="cd00093">
    <property type="entry name" value="HTH_XRE"/>
    <property type="match status" value="1"/>
</dbReference>
<dbReference type="RefSeq" id="WP_114533195.1">
    <property type="nucleotide sequence ID" value="NZ_QQBH01000041.1"/>
</dbReference>
<name>A0A369UXZ4_9ACTN</name>
<evidence type="ECO:0000256" key="2">
    <source>
        <dbReference type="SAM" id="Phobius"/>
    </source>
</evidence>
<protein>
    <submittedName>
        <fullName evidence="3">XRE family transcriptional regulator</fullName>
    </submittedName>
</protein>
<sequence>MDAWDAVPGRGADGDEDGGPVSAQDDEDGGAVARFAAQLRALKERTDRSYGSLARRLGMNTSTLHRYCAGEAVPLDFAPVERFAALCGATPGQRLELHRCWLLAVAARHRPRTAPAAGAAAAAVDEAEEAAAADDGAGTAVEKAAVEGGGPDAAAGGGTAAAPDPGPPAVPPARRTWYRRRRAVAALACACAVLATLGALTALPDGHRAPAGAPGRAAAGPSASATAGTGAAERPSTSPPPASRTPGGVRSAQPPAPGKKPPAATAPSGGSSATAGGGAGPARLPLAWSVNSQAWKLGCGHDYVIAKEPAQVPPPPAPQDAAPWAATQGAVHGGETLVQLTVQGRSDTAVVLEALRVRVSARTAPAEGSAYAMDQGCGGAVTPRSFAVDLDKDRPLARAVAGNDSGTPIPAVRMPYRVSAKDPEVLLVTAGTRACDCRWYLELDWSSQGRAGTVRIDDGGRPFRTSAIEGLPRYTYDTLQRRWGPYG</sequence>
<keyword evidence="2" id="KW-0472">Membrane</keyword>
<proteinExistence type="predicted"/>
<comment type="caution">
    <text evidence="3">The sequence shown here is derived from an EMBL/GenBank/DDBJ whole genome shotgun (WGS) entry which is preliminary data.</text>
</comment>
<reference evidence="3 4" key="1">
    <citation type="submission" date="2018-07" db="EMBL/GenBank/DDBJ databases">
        <title>Genome guided investigation of antibiotics producing actinomycetales strain isolated from a Macau mangrove ecosystem.</title>
        <authorList>
            <person name="Hu D."/>
        </authorList>
    </citation>
    <scope>NUCLEOTIDE SEQUENCE [LARGE SCALE GENOMIC DNA]</scope>
    <source>
        <strain evidence="3 4">2297</strain>
    </source>
</reference>
<gene>
    <name evidence="3" type="ORF">DVZ84_34925</name>
</gene>
<keyword evidence="2" id="KW-0812">Transmembrane</keyword>
<keyword evidence="2" id="KW-1133">Transmembrane helix</keyword>
<dbReference type="Proteomes" id="UP000253742">
    <property type="component" value="Unassembled WGS sequence"/>
</dbReference>
<dbReference type="SUPFAM" id="SSF47413">
    <property type="entry name" value="lambda repressor-like DNA-binding domains"/>
    <property type="match status" value="1"/>
</dbReference>
<dbReference type="InterPro" id="IPR010982">
    <property type="entry name" value="Lambda_DNA-bd_dom_sf"/>
</dbReference>
<evidence type="ECO:0000313" key="3">
    <source>
        <dbReference type="EMBL" id="RDD84460.1"/>
    </source>
</evidence>
<evidence type="ECO:0000256" key="1">
    <source>
        <dbReference type="SAM" id="MobiDB-lite"/>
    </source>
</evidence>
<dbReference type="Pfam" id="PF13560">
    <property type="entry name" value="HTH_31"/>
    <property type="match status" value="1"/>
</dbReference>
<feature type="compositionally biased region" description="Gly residues" evidence="1">
    <location>
        <begin position="147"/>
        <end position="159"/>
    </location>
</feature>
<dbReference type="OrthoDB" id="3359627at2"/>
<dbReference type="GO" id="GO:0003677">
    <property type="term" value="F:DNA binding"/>
    <property type="evidence" value="ECO:0007669"/>
    <property type="project" value="InterPro"/>
</dbReference>